<evidence type="ECO:0000313" key="3">
    <source>
        <dbReference type="Proteomes" id="UP000324897"/>
    </source>
</evidence>
<sequence length="488" mass="55835">MESCSGAGTVSRLWGLSVHPKDLWFLVFRVLPKLLPSLLKRFQKDEYAHTPGIELEIVAATLPELPQDVLMVIFAHLDIFDFIRAGSVCSSWHVAYSELRNTGMYKQSQTPCLFYTSKSAGENIGCLYSLVEQREYKLTFPEPPIRSRFLIGSSNGWLITADERSELHLVNPITCEQIALPSVITIEQVKPIFDDSGTLHKYELSYYTGEDVYDEHEREVHALSDLRVYCYYKAFVFPDPSTGSHIVVLIHNPYRQLSFSRPGHYKWTWLPPNAGYRDCVYMDGLLYALTSVGEIDAFNLAGPTVTRKVIVDKMKNYVYESVYLVPAPWGDLLQVWRIVDNPNQVLVDDDGSRIVNVKQEDEDGDALEYDSTTPLLYITRKITVYKVDMSAKVLVKIKSLPHHMLFLGHNQSLCLGAAEHPQLKANHAYFTDDHEELVMVTQDHTRDIGVINLENHRRKEVVPRLWSNWPCPTWIMLNLSMMNLAFSI</sequence>
<proteinExistence type="predicted"/>
<feature type="non-terminal residue" evidence="2">
    <location>
        <position position="1"/>
    </location>
</feature>
<organism evidence="2 3">
    <name type="scientific">Eragrostis curvula</name>
    <name type="common">weeping love grass</name>
    <dbReference type="NCBI Taxonomy" id="38414"/>
    <lineage>
        <taxon>Eukaryota</taxon>
        <taxon>Viridiplantae</taxon>
        <taxon>Streptophyta</taxon>
        <taxon>Embryophyta</taxon>
        <taxon>Tracheophyta</taxon>
        <taxon>Spermatophyta</taxon>
        <taxon>Magnoliopsida</taxon>
        <taxon>Liliopsida</taxon>
        <taxon>Poales</taxon>
        <taxon>Poaceae</taxon>
        <taxon>PACMAD clade</taxon>
        <taxon>Chloridoideae</taxon>
        <taxon>Eragrostideae</taxon>
        <taxon>Eragrostidinae</taxon>
        <taxon>Eragrostis</taxon>
    </lineage>
</organism>
<name>A0A5J9SYF9_9POAL</name>
<dbReference type="PROSITE" id="PS50181">
    <property type="entry name" value="FBOX"/>
    <property type="match status" value="1"/>
</dbReference>
<dbReference type="Pfam" id="PF12937">
    <property type="entry name" value="F-box-like"/>
    <property type="match status" value="1"/>
</dbReference>
<dbReference type="InterPro" id="IPR036047">
    <property type="entry name" value="F-box-like_dom_sf"/>
</dbReference>
<dbReference type="AlphaFoldDB" id="A0A5J9SYF9"/>
<dbReference type="InterPro" id="IPR001810">
    <property type="entry name" value="F-box_dom"/>
</dbReference>
<dbReference type="PANTHER" id="PTHR44586">
    <property type="entry name" value="F-BOX DOMAIN CONTAINING PROTEIN, EXPRESSED"/>
    <property type="match status" value="1"/>
</dbReference>
<dbReference type="SUPFAM" id="SSF81383">
    <property type="entry name" value="F-box domain"/>
    <property type="match status" value="1"/>
</dbReference>
<dbReference type="CDD" id="cd09917">
    <property type="entry name" value="F-box_SF"/>
    <property type="match status" value="1"/>
</dbReference>
<feature type="domain" description="F-box" evidence="1">
    <location>
        <begin position="59"/>
        <end position="108"/>
    </location>
</feature>
<dbReference type="PANTHER" id="PTHR44586:SF23">
    <property type="entry name" value="F-BOX DOMAIN-CONTAINING PROTEIN"/>
    <property type="match status" value="1"/>
</dbReference>
<accession>A0A5J9SYF9</accession>
<dbReference type="InterPro" id="IPR005174">
    <property type="entry name" value="KIB1-4_b-propeller"/>
</dbReference>
<dbReference type="Proteomes" id="UP000324897">
    <property type="component" value="Unassembled WGS sequence"/>
</dbReference>
<dbReference type="Gramene" id="TVU04035">
    <property type="protein sequence ID" value="TVU04035"/>
    <property type="gene ID" value="EJB05_50400"/>
</dbReference>
<reference evidence="2 3" key="1">
    <citation type="journal article" date="2019" name="Sci. Rep.">
        <title>A high-quality genome of Eragrostis curvula grass provides insights into Poaceae evolution and supports new strategies to enhance forage quality.</title>
        <authorList>
            <person name="Carballo J."/>
            <person name="Santos B.A.C.M."/>
            <person name="Zappacosta D."/>
            <person name="Garbus I."/>
            <person name="Selva J.P."/>
            <person name="Gallo C.A."/>
            <person name="Diaz A."/>
            <person name="Albertini E."/>
            <person name="Caccamo M."/>
            <person name="Echenique V."/>
        </authorList>
    </citation>
    <scope>NUCLEOTIDE SEQUENCE [LARGE SCALE GENOMIC DNA]</scope>
    <source>
        <strain evidence="3">cv. Victoria</strain>
        <tissue evidence="2">Leaf</tissue>
    </source>
</reference>
<dbReference type="Gene3D" id="1.20.1280.50">
    <property type="match status" value="1"/>
</dbReference>
<comment type="caution">
    <text evidence="2">The sequence shown here is derived from an EMBL/GenBank/DDBJ whole genome shotgun (WGS) entry which is preliminary data.</text>
</comment>
<dbReference type="OrthoDB" id="723086at2759"/>
<keyword evidence="3" id="KW-1185">Reference proteome</keyword>
<gene>
    <name evidence="2" type="ORF">EJB05_50400</name>
</gene>
<protein>
    <recommendedName>
        <fullName evidence="1">F-box domain-containing protein</fullName>
    </recommendedName>
</protein>
<dbReference type="EMBL" id="RWGY01000110">
    <property type="protein sequence ID" value="TVU04035.1"/>
    <property type="molecule type" value="Genomic_DNA"/>
</dbReference>
<dbReference type="Pfam" id="PF03478">
    <property type="entry name" value="Beta-prop_KIB1-4"/>
    <property type="match status" value="1"/>
</dbReference>
<evidence type="ECO:0000259" key="1">
    <source>
        <dbReference type="PROSITE" id="PS50181"/>
    </source>
</evidence>
<evidence type="ECO:0000313" key="2">
    <source>
        <dbReference type="EMBL" id="TVU04035.1"/>
    </source>
</evidence>